<dbReference type="AlphaFoldDB" id="A0A835HA26"/>
<dbReference type="Gene3D" id="3.20.20.80">
    <property type="entry name" value="Glycosidases"/>
    <property type="match status" value="1"/>
</dbReference>
<dbReference type="Proteomes" id="UP000631114">
    <property type="component" value="Unassembled WGS sequence"/>
</dbReference>
<dbReference type="OrthoDB" id="77201at2759"/>
<dbReference type="PANTHER" id="PTHR32227">
    <property type="entry name" value="GLUCAN ENDO-1,3-BETA-GLUCOSIDASE BG1-RELATED-RELATED"/>
    <property type="match status" value="1"/>
</dbReference>
<dbReference type="Pfam" id="PF00332">
    <property type="entry name" value="Glyco_hydro_17"/>
    <property type="match status" value="1"/>
</dbReference>
<feature type="transmembrane region" description="Helical" evidence="9">
    <location>
        <begin position="6"/>
        <end position="27"/>
    </location>
</feature>
<dbReference type="EC" id="3.2.1.39" evidence="3"/>
<comment type="catalytic activity">
    <reaction evidence="1">
        <text>Hydrolysis of (1-&gt;3)-beta-D-glucosidic linkages in (1-&gt;3)-beta-D-glucans.</text>
        <dbReference type="EC" id="3.2.1.39"/>
    </reaction>
</comment>
<evidence type="ECO:0000256" key="5">
    <source>
        <dbReference type="ARBA" id="ARBA00022801"/>
    </source>
</evidence>
<evidence type="ECO:0000256" key="6">
    <source>
        <dbReference type="ARBA" id="ARBA00023295"/>
    </source>
</evidence>
<keyword evidence="9" id="KW-1133">Transmembrane helix</keyword>
<evidence type="ECO:0000256" key="7">
    <source>
        <dbReference type="RuleBase" id="RU004335"/>
    </source>
</evidence>
<dbReference type="InterPro" id="IPR000490">
    <property type="entry name" value="Glyco_hydro_17"/>
</dbReference>
<proteinExistence type="inferred from homology"/>
<keyword evidence="6" id="KW-0326">Glycosidase</keyword>
<protein>
    <recommendedName>
        <fullName evidence="3">glucan endo-1,3-beta-D-glucosidase</fullName>
        <ecNumber evidence="3">3.2.1.39</ecNumber>
    </recommendedName>
</protein>
<dbReference type="InterPro" id="IPR017853">
    <property type="entry name" value="GH"/>
</dbReference>
<keyword evidence="9" id="KW-0472">Membrane</keyword>
<evidence type="ECO:0000256" key="9">
    <source>
        <dbReference type="SAM" id="Phobius"/>
    </source>
</evidence>
<evidence type="ECO:0000256" key="2">
    <source>
        <dbReference type="ARBA" id="ARBA00008773"/>
    </source>
</evidence>
<evidence type="ECO:0000256" key="1">
    <source>
        <dbReference type="ARBA" id="ARBA00000382"/>
    </source>
</evidence>
<keyword evidence="4" id="KW-0732">Signal</keyword>
<keyword evidence="11" id="KW-1185">Reference proteome</keyword>
<organism evidence="10 11">
    <name type="scientific">Coptis chinensis</name>
    <dbReference type="NCBI Taxonomy" id="261450"/>
    <lineage>
        <taxon>Eukaryota</taxon>
        <taxon>Viridiplantae</taxon>
        <taxon>Streptophyta</taxon>
        <taxon>Embryophyta</taxon>
        <taxon>Tracheophyta</taxon>
        <taxon>Spermatophyta</taxon>
        <taxon>Magnoliopsida</taxon>
        <taxon>Ranunculales</taxon>
        <taxon>Ranunculaceae</taxon>
        <taxon>Coptidoideae</taxon>
        <taxon>Coptis</taxon>
    </lineage>
</organism>
<evidence type="ECO:0000256" key="8">
    <source>
        <dbReference type="SAM" id="MobiDB-lite"/>
    </source>
</evidence>
<dbReference type="EMBL" id="JADFTS010000008">
    <property type="protein sequence ID" value="KAF9594467.1"/>
    <property type="molecule type" value="Genomic_DNA"/>
</dbReference>
<evidence type="ECO:0000256" key="3">
    <source>
        <dbReference type="ARBA" id="ARBA00012780"/>
    </source>
</evidence>
<dbReference type="FunFam" id="3.20.20.80:FF:000005">
    <property type="entry name" value="Glucan endo-1,3-beta-glucosidase 14"/>
    <property type="match status" value="1"/>
</dbReference>
<dbReference type="InterPro" id="IPR044965">
    <property type="entry name" value="Glyco_hydro_17_plant"/>
</dbReference>
<feature type="region of interest" description="Disordered" evidence="8">
    <location>
        <begin position="30"/>
        <end position="62"/>
    </location>
</feature>
<sequence length="511" mass="54943">MVGMVGMVGIVWIVGMVRMVGIVGVVAKDESEGGGVERSGNSVPGRGLNEPPSVIEPPGNVGNGDEPTGVIEPHGNVGNGDEPTGIIGNEVEGNGNVGMVKPGIVGNVGNVGTVGAKRRHAARLTSMLEQDRVTMKMTMNQLRGAMAWWNSKIRLLIGGVGGSFDQTHSLGVGINYGQIANNLPSPSRVAALLQSVSISRVKLYDADPNVLTAFSNSDVEFIVGVGNENILNMTNPTNAQSWIQQNVVPHLPGTKITCITVGNEVFSNNDTQAMSNLLPAMQTIYNALDSLGLKGQVNVSTAHSLNILANSFPPSSGLFRQDLTQYIQPLVDFHSQTKSPFLINAYPFFAYKSNPNDVPLDYVLFQPNPGQIDPVTNLNYDNMLYAQIDAAYSAIEAMGHTDVELKISETGWPSMGDSDEVGATPENARIYNGNILQRIKDKQGTPMKPSVPIDVFVFALFNEDLKRGPASERNYGLFYPNCQPVYNIGLGGYLPLIASAYKTQVRDRTHQ</sequence>
<reference evidence="10 11" key="1">
    <citation type="submission" date="2020-10" db="EMBL/GenBank/DDBJ databases">
        <title>The Coptis chinensis genome and diversification of protoberbering-type alkaloids.</title>
        <authorList>
            <person name="Wang B."/>
            <person name="Shu S."/>
            <person name="Song C."/>
            <person name="Liu Y."/>
        </authorList>
    </citation>
    <scope>NUCLEOTIDE SEQUENCE [LARGE SCALE GENOMIC DNA]</scope>
    <source>
        <strain evidence="10">HL-2020</strain>
        <tissue evidence="10">Leaf</tissue>
    </source>
</reference>
<accession>A0A835HA26</accession>
<comment type="caution">
    <text evidence="10">The sequence shown here is derived from an EMBL/GenBank/DDBJ whole genome shotgun (WGS) entry which is preliminary data.</text>
</comment>
<evidence type="ECO:0000313" key="10">
    <source>
        <dbReference type="EMBL" id="KAF9594467.1"/>
    </source>
</evidence>
<dbReference type="GO" id="GO:0042973">
    <property type="term" value="F:glucan endo-1,3-beta-D-glucosidase activity"/>
    <property type="evidence" value="ECO:0007669"/>
    <property type="project" value="UniProtKB-EC"/>
</dbReference>
<evidence type="ECO:0000256" key="4">
    <source>
        <dbReference type="ARBA" id="ARBA00022729"/>
    </source>
</evidence>
<dbReference type="SUPFAM" id="SSF51445">
    <property type="entry name" value="(Trans)glycosidases"/>
    <property type="match status" value="1"/>
</dbReference>
<comment type="similarity">
    <text evidence="2 7">Belongs to the glycosyl hydrolase 17 family.</text>
</comment>
<keyword evidence="5" id="KW-0378">Hydrolase</keyword>
<dbReference type="GO" id="GO:0005975">
    <property type="term" value="P:carbohydrate metabolic process"/>
    <property type="evidence" value="ECO:0007669"/>
    <property type="project" value="InterPro"/>
</dbReference>
<name>A0A835HA26_9MAGN</name>
<gene>
    <name evidence="10" type="ORF">IFM89_031069</name>
</gene>
<keyword evidence="9" id="KW-0812">Transmembrane</keyword>
<evidence type="ECO:0000313" key="11">
    <source>
        <dbReference type="Proteomes" id="UP000631114"/>
    </source>
</evidence>